<keyword evidence="2" id="KW-1185">Reference proteome</keyword>
<comment type="caution">
    <text evidence="1">The sequence shown here is derived from an EMBL/GenBank/DDBJ whole genome shotgun (WGS) entry which is preliminary data.</text>
</comment>
<dbReference type="PANTHER" id="PTHR30050">
    <property type="entry name" value="CHROMOSOMAL REPLICATION INITIATOR PROTEIN DNAA"/>
    <property type="match status" value="1"/>
</dbReference>
<sequence length="232" mass="24875">MKGVPRQLPLALGFQPALAAEDFLVTPCNELAVAWLNRWPDWPAPALVLTGPAGAGKSHLAAIWAGRSGAKPLMPGAKLDLDRAVPPGARLLIDLQAQPHPPTEAEAPWFHLLNLLKERQAQALIVAREPAARWPVGLPDLASRLAALPHVEISEPDETLLAALLVKHLADLGARVDPPVIRYLVPRVGRSFAAISDLAKALNRAALAVQKPITIALARTIVQEPDEARPDE</sequence>
<proteinExistence type="predicted"/>
<organism evidence="1 2">
    <name type="scientific">Elstera litoralis</name>
    <dbReference type="NCBI Taxonomy" id="552518"/>
    <lineage>
        <taxon>Bacteria</taxon>
        <taxon>Pseudomonadati</taxon>
        <taxon>Pseudomonadota</taxon>
        <taxon>Alphaproteobacteria</taxon>
        <taxon>Rhodospirillales</taxon>
        <taxon>Rhodospirillaceae</taxon>
        <taxon>Elstera</taxon>
    </lineage>
</organism>
<dbReference type="Gene3D" id="1.10.8.60">
    <property type="match status" value="1"/>
</dbReference>
<protein>
    <recommendedName>
        <fullName evidence="3">Chromosomal replication initiator protein DnaA domain-containing protein</fullName>
    </recommendedName>
</protein>
<accession>A0A0F3IXH1</accession>
<evidence type="ECO:0008006" key="3">
    <source>
        <dbReference type="Google" id="ProtNLM"/>
    </source>
</evidence>
<dbReference type="SUPFAM" id="SSF52540">
    <property type="entry name" value="P-loop containing nucleoside triphosphate hydrolases"/>
    <property type="match status" value="1"/>
</dbReference>
<dbReference type="AlphaFoldDB" id="A0A0F3IXH1"/>
<dbReference type="Proteomes" id="UP000033774">
    <property type="component" value="Unassembled WGS sequence"/>
</dbReference>
<dbReference type="Gene3D" id="3.40.50.300">
    <property type="entry name" value="P-loop containing nucleotide triphosphate hydrolases"/>
    <property type="match status" value="1"/>
</dbReference>
<dbReference type="GO" id="GO:0005886">
    <property type="term" value="C:plasma membrane"/>
    <property type="evidence" value="ECO:0007669"/>
    <property type="project" value="TreeGrafter"/>
</dbReference>
<evidence type="ECO:0000313" key="1">
    <source>
        <dbReference type="EMBL" id="KJV10289.1"/>
    </source>
</evidence>
<evidence type="ECO:0000313" key="2">
    <source>
        <dbReference type="Proteomes" id="UP000033774"/>
    </source>
</evidence>
<dbReference type="PANTHER" id="PTHR30050:SF5">
    <property type="entry name" value="DNAA REGULATORY INACTIVATOR HDA"/>
    <property type="match status" value="1"/>
</dbReference>
<gene>
    <name evidence="1" type="ORF">VZ95_05950</name>
</gene>
<dbReference type="EMBL" id="LAJY01000118">
    <property type="protein sequence ID" value="KJV10289.1"/>
    <property type="molecule type" value="Genomic_DNA"/>
</dbReference>
<dbReference type="InterPro" id="IPR027417">
    <property type="entry name" value="P-loop_NTPase"/>
</dbReference>
<name>A0A0F3IXH1_9PROT</name>
<dbReference type="RefSeq" id="WP_045775041.1">
    <property type="nucleotide sequence ID" value="NZ_LAJY01000118.1"/>
</dbReference>
<dbReference type="GO" id="GO:0003688">
    <property type="term" value="F:DNA replication origin binding"/>
    <property type="evidence" value="ECO:0007669"/>
    <property type="project" value="TreeGrafter"/>
</dbReference>
<reference evidence="1 2" key="1">
    <citation type="submission" date="2015-03" db="EMBL/GenBank/DDBJ databases">
        <title>Draft genome sequence of Elstera litoralis.</title>
        <authorList>
            <person name="Rahalkar M.C."/>
            <person name="Dhakephalkar P.K."/>
            <person name="Pore S.D."/>
            <person name="Arora P."/>
            <person name="Kapse N.G."/>
            <person name="Pandit P.S."/>
        </authorList>
    </citation>
    <scope>NUCLEOTIDE SEQUENCE [LARGE SCALE GENOMIC DNA]</scope>
    <source>
        <strain evidence="1 2">Dia-1</strain>
    </source>
</reference>
<dbReference type="OrthoDB" id="7390113at2"/>
<dbReference type="GO" id="GO:0006270">
    <property type="term" value="P:DNA replication initiation"/>
    <property type="evidence" value="ECO:0007669"/>
    <property type="project" value="TreeGrafter"/>
</dbReference>
<dbReference type="PATRIC" id="fig|552518.3.peg.262"/>